<dbReference type="EMBL" id="DSQF01000022">
    <property type="protein sequence ID" value="HGZ43841.1"/>
    <property type="molecule type" value="Genomic_DNA"/>
</dbReference>
<sequence length="659" mass="68366">MRARAPRVPDLAGVDTGGTFTDVVARVGGRLVAWKEPSTPRAPERAVLAALARVGARRATRVRHGSTVATNTLLERTGARVALVTTAGFEDLLEIGRQDRPRLYDLAPRRVPPLVPRARRIGVRERVAAGGAVLEPLRPAAVAAAVRAVRRTGAESVAVGLLHAWARPAHERALGRALRAARLPVTCATELCPEIREYERLATTVVNAYLVPRVARYVASLAAAHGPRLEIVLSHGGTAPPAEAAREPVRQLLSGPAAGLEAAWAAARACGFRRALTLDVGGTSTDVAYAEGGLPRRRAREVAGFPIQLPLLDVHTVGAGGGSVARVDAGGLLETGPESAGADPGPAAYGRGGPPTVTDALVVLGRLPARSLGGGAVTLDTSAAERAMARLGRALGGRPAVEAAAAVARVAEARMEAALRAVSVERGHDPRGAALVAFGGAGGLHACALAAALGCAAVVFPAHAGVLSALGAMRGAARRERSRSVLLDARDTAGLARALARLEAAVRAAFPAAERSRVRIERLAEARYRGQSHELTVPAAGDVAARFHAAHRARYGFADAAREVEVVTLEVRGTGTAPAAPRRAPAPRGPARPAARVRVHDGRAWRAADVWDAERLPAGWTARGPAVALQSGATLWIAPGWRARRHASGAIVVVPERAR</sequence>
<dbReference type="Pfam" id="PF05378">
    <property type="entry name" value="Hydant_A_N"/>
    <property type="match status" value="1"/>
</dbReference>
<dbReference type="PANTHER" id="PTHR11365:SF23">
    <property type="entry name" value="HYPOTHETICAL 5-OXOPROLINASE (EUROFUNG)-RELATED"/>
    <property type="match status" value="1"/>
</dbReference>
<evidence type="ECO:0000313" key="4">
    <source>
        <dbReference type="EMBL" id="HGZ43841.1"/>
    </source>
</evidence>
<dbReference type="InterPro" id="IPR002821">
    <property type="entry name" value="Hydantoinase_A"/>
</dbReference>
<proteinExistence type="predicted"/>
<accession>A0A832I4V1</accession>
<dbReference type="InterPro" id="IPR045079">
    <property type="entry name" value="Oxoprolinase-like"/>
</dbReference>
<gene>
    <name evidence="4" type="ORF">ENR23_10540</name>
</gene>
<dbReference type="Pfam" id="PF01968">
    <property type="entry name" value="Hydantoinase_A"/>
    <property type="match status" value="1"/>
</dbReference>
<evidence type="ECO:0000259" key="2">
    <source>
        <dbReference type="Pfam" id="PF01968"/>
    </source>
</evidence>
<feature type="region of interest" description="Disordered" evidence="1">
    <location>
        <begin position="575"/>
        <end position="597"/>
    </location>
</feature>
<evidence type="ECO:0000259" key="3">
    <source>
        <dbReference type="Pfam" id="PF05378"/>
    </source>
</evidence>
<feature type="domain" description="Hydantoinase A/oxoprolinase" evidence="2">
    <location>
        <begin position="200"/>
        <end position="473"/>
    </location>
</feature>
<feature type="domain" description="Hydantoinase/oxoprolinase N-terminal" evidence="3">
    <location>
        <begin position="13"/>
        <end position="179"/>
    </location>
</feature>
<dbReference type="GO" id="GO:0017168">
    <property type="term" value="F:5-oxoprolinase (ATP-hydrolyzing) activity"/>
    <property type="evidence" value="ECO:0007669"/>
    <property type="project" value="TreeGrafter"/>
</dbReference>
<dbReference type="AlphaFoldDB" id="A0A832I4V1"/>
<dbReference type="PANTHER" id="PTHR11365">
    <property type="entry name" value="5-OXOPROLINASE RELATED"/>
    <property type="match status" value="1"/>
</dbReference>
<organism evidence="4">
    <name type="scientific">Eiseniibacteriota bacterium</name>
    <dbReference type="NCBI Taxonomy" id="2212470"/>
    <lineage>
        <taxon>Bacteria</taxon>
        <taxon>Candidatus Eiseniibacteriota</taxon>
    </lineage>
</organism>
<evidence type="ECO:0000256" key="1">
    <source>
        <dbReference type="SAM" id="MobiDB-lite"/>
    </source>
</evidence>
<dbReference type="GO" id="GO:0006749">
    <property type="term" value="P:glutathione metabolic process"/>
    <property type="evidence" value="ECO:0007669"/>
    <property type="project" value="TreeGrafter"/>
</dbReference>
<dbReference type="InterPro" id="IPR008040">
    <property type="entry name" value="Hydant_A_N"/>
</dbReference>
<comment type="caution">
    <text evidence="4">The sequence shown here is derived from an EMBL/GenBank/DDBJ whole genome shotgun (WGS) entry which is preliminary data.</text>
</comment>
<name>A0A832I4V1_UNCEI</name>
<protein>
    <submittedName>
        <fullName evidence="4">Hydantoinase/oxoprolinase family protein</fullName>
    </submittedName>
</protein>
<reference evidence="4" key="1">
    <citation type="journal article" date="2020" name="mSystems">
        <title>Genome- and Community-Level Interaction Insights into Carbon Utilization and Element Cycling Functions of Hydrothermarchaeota in Hydrothermal Sediment.</title>
        <authorList>
            <person name="Zhou Z."/>
            <person name="Liu Y."/>
            <person name="Xu W."/>
            <person name="Pan J."/>
            <person name="Luo Z.H."/>
            <person name="Li M."/>
        </authorList>
    </citation>
    <scope>NUCLEOTIDE SEQUENCE [LARGE SCALE GENOMIC DNA]</scope>
    <source>
        <strain evidence="4">SpSt-381</strain>
    </source>
</reference>
<dbReference type="GO" id="GO:0005829">
    <property type="term" value="C:cytosol"/>
    <property type="evidence" value="ECO:0007669"/>
    <property type="project" value="TreeGrafter"/>
</dbReference>